<keyword evidence="3" id="KW-0413">Isomerase</keyword>
<dbReference type="InterPro" id="IPR051804">
    <property type="entry name" value="Carb_Metab_Reg_Kinase/Isom"/>
</dbReference>
<dbReference type="InterPro" id="IPR014710">
    <property type="entry name" value="RmlC-like_jellyroll"/>
</dbReference>
<reference evidence="3 4" key="1">
    <citation type="submission" date="2024-04" db="EMBL/GenBank/DDBJ databases">
        <title>Human intestinal bacterial collection.</title>
        <authorList>
            <person name="Pauvert C."/>
            <person name="Hitch T.C.A."/>
            <person name="Clavel T."/>
        </authorList>
    </citation>
    <scope>NUCLEOTIDE SEQUENCE [LARGE SCALE GENOMIC DNA]</scope>
    <source>
        <strain evidence="3 4">CLA-AA-H197</strain>
    </source>
</reference>
<evidence type="ECO:0000256" key="2">
    <source>
        <dbReference type="ARBA" id="ARBA00022833"/>
    </source>
</evidence>
<dbReference type="InterPro" id="IPR016847">
    <property type="entry name" value="Man6P_Isoase_Firm_lng_prd"/>
</dbReference>
<comment type="caution">
    <text evidence="3">The sequence shown here is derived from an EMBL/GenBank/DDBJ whole genome shotgun (WGS) entry which is preliminary data.</text>
</comment>
<dbReference type="PIRSF" id="PIRSF026713">
    <property type="entry name" value="PMI_Firm_long_prd"/>
    <property type="match status" value="1"/>
</dbReference>
<dbReference type="RefSeq" id="WP_349182814.1">
    <property type="nucleotide sequence ID" value="NZ_JBBNGS010000013.1"/>
</dbReference>
<protein>
    <submittedName>
        <fullName evidence="3">Class I mannose-6-phosphate isomerase</fullName>
    </submittedName>
</protein>
<accession>A0ABV1IH01</accession>
<dbReference type="EMBL" id="JBBNGS010000013">
    <property type="protein sequence ID" value="MEQ2638185.1"/>
    <property type="molecule type" value="Genomic_DNA"/>
</dbReference>
<name>A0ABV1IH01_9ACTN</name>
<dbReference type="Gene3D" id="2.60.120.10">
    <property type="entry name" value="Jelly Rolls"/>
    <property type="match status" value="1"/>
</dbReference>
<dbReference type="SUPFAM" id="SSF51182">
    <property type="entry name" value="RmlC-like cupins"/>
    <property type="match status" value="1"/>
</dbReference>
<evidence type="ECO:0000313" key="4">
    <source>
        <dbReference type="Proteomes" id="UP001478817"/>
    </source>
</evidence>
<gene>
    <name evidence="3" type="ORF">AAAT05_07520</name>
</gene>
<dbReference type="CDD" id="cd07010">
    <property type="entry name" value="cupin_PMI_type_I_N_bac"/>
    <property type="match status" value="1"/>
</dbReference>
<dbReference type="PANTHER" id="PTHR42742">
    <property type="entry name" value="TRANSCRIPTIONAL REPRESSOR MPRA"/>
    <property type="match status" value="1"/>
</dbReference>
<organism evidence="3 4">
    <name type="scientific">Paratractidigestivibacter faecalis</name>
    <dbReference type="NCBI Taxonomy" id="2292441"/>
    <lineage>
        <taxon>Bacteria</taxon>
        <taxon>Bacillati</taxon>
        <taxon>Actinomycetota</taxon>
        <taxon>Coriobacteriia</taxon>
        <taxon>Coriobacteriales</taxon>
        <taxon>Atopobiaceae</taxon>
        <taxon>Paratractidigestivibacter</taxon>
    </lineage>
</organism>
<dbReference type="GO" id="GO:0016853">
    <property type="term" value="F:isomerase activity"/>
    <property type="evidence" value="ECO:0007669"/>
    <property type="project" value="UniProtKB-KW"/>
</dbReference>
<keyword evidence="2" id="KW-0862">Zinc</keyword>
<sequence length="598" mass="67125">MKGRKKLTTGGLKMRRNYVLRPEVRIHSDERALCGYAAAVEVVKASLSKVDKAEGPVVLVVECYPGTRIDEVRSGLIDPLAPSLAIFADDYAQTTERVQERISDHITDDRVFGVMSHYTIDQFYDEDQVKAAREKVGDAEGLVVVYGFGTTVLCEPDVIVYSSITRWEAQLRYRAGARNWKCNNADEESLRKFKRGYFFEWRMADRQKRALSDRIDFLMDTVEAGNPHMVSGAGWRRALGQVAHQPFRMVPYFDASVWGGHWMQERFGLDPEAPNYGWSFDGVPEENSVILDFNGVGVEVPAQDVVSSNPEALLGARVHSRFGTDFPIRFDYLDTMGGGNLSLQVHSLTEYIQDRFGMAYTQDESYYILDSTDESCVYLGVKTGVEKDDLVDALSRAAEGGYRFPDEEFVNRSPVKKHDHVHIPAGTIHCGGAGTVILEISATPYIFTFKLWDWGRVGLDGKPRPIHIGHGAPNIRMDRDTECVNERLIDRADAPHEDLSTEPGVRVERTGLDEVEFIETRRYWFRESATLESFGSVNELNLIEGEAAVVESLDGSFDPLEVHYGETFIVPESVGSYRIRNIGDADGEIAVIQAFVRS</sequence>
<evidence type="ECO:0000256" key="1">
    <source>
        <dbReference type="ARBA" id="ARBA00022723"/>
    </source>
</evidence>
<evidence type="ECO:0000313" key="3">
    <source>
        <dbReference type="EMBL" id="MEQ2638185.1"/>
    </source>
</evidence>
<dbReference type="Proteomes" id="UP001478817">
    <property type="component" value="Unassembled WGS sequence"/>
</dbReference>
<proteinExistence type="predicted"/>
<dbReference type="InterPro" id="IPR011051">
    <property type="entry name" value="RmlC_Cupin_sf"/>
</dbReference>
<dbReference type="PANTHER" id="PTHR42742:SF3">
    <property type="entry name" value="FRUCTOKINASE"/>
    <property type="match status" value="1"/>
</dbReference>
<keyword evidence="4" id="KW-1185">Reference proteome</keyword>
<keyword evidence="1" id="KW-0479">Metal-binding</keyword>